<gene>
    <name evidence="2" type="ORF">H9771_04615</name>
</gene>
<reference evidence="2" key="1">
    <citation type="journal article" date="2021" name="PeerJ">
        <title>Extensive microbial diversity within the chicken gut microbiome revealed by metagenomics and culture.</title>
        <authorList>
            <person name="Gilroy R."/>
            <person name="Ravi A."/>
            <person name="Getino M."/>
            <person name="Pursley I."/>
            <person name="Horton D.L."/>
            <person name="Alikhan N.F."/>
            <person name="Baker D."/>
            <person name="Gharbi K."/>
            <person name="Hall N."/>
            <person name="Watson M."/>
            <person name="Adriaenssens E.M."/>
            <person name="Foster-Nyarko E."/>
            <person name="Jarju S."/>
            <person name="Secka A."/>
            <person name="Antonio M."/>
            <person name="Oren A."/>
            <person name="Chaudhuri R.R."/>
            <person name="La Ragione R."/>
            <person name="Hildebrand F."/>
            <person name="Pallen M.J."/>
        </authorList>
    </citation>
    <scope>NUCLEOTIDE SEQUENCE</scope>
    <source>
        <strain evidence="2">ChiHjej9B8-13557</strain>
    </source>
</reference>
<evidence type="ECO:0000256" key="1">
    <source>
        <dbReference type="SAM" id="Phobius"/>
    </source>
</evidence>
<keyword evidence="1" id="KW-0812">Transmembrane</keyword>
<dbReference type="AlphaFoldDB" id="A0A9D2MDQ4"/>
<keyword evidence="1" id="KW-1133">Transmembrane helix</keyword>
<reference evidence="2" key="2">
    <citation type="submission" date="2021-04" db="EMBL/GenBank/DDBJ databases">
        <authorList>
            <person name="Gilroy R."/>
        </authorList>
    </citation>
    <scope>NUCLEOTIDE SEQUENCE</scope>
    <source>
        <strain evidence="2">ChiHjej9B8-13557</strain>
    </source>
</reference>
<name>A0A9D2MDQ4_9FIRM</name>
<sequence>MPRDYGYFGKGATGYAHYMTAFRRSGGGRRPYSGGGAGCGCLCLALIPVVIVIYIIVELAY</sequence>
<dbReference type="EMBL" id="DWXX01000080">
    <property type="protein sequence ID" value="HJB58930.1"/>
    <property type="molecule type" value="Genomic_DNA"/>
</dbReference>
<feature type="transmembrane region" description="Helical" evidence="1">
    <location>
        <begin position="32"/>
        <end position="57"/>
    </location>
</feature>
<accession>A0A9D2MDQ4</accession>
<protein>
    <submittedName>
        <fullName evidence="2">HFLK protein</fullName>
    </submittedName>
</protein>
<evidence type="ECO:0000313" key="2">
    <source>
        <dbReference type="EMBL" id="HJB58930.1"/>
    </source>
</evidence>
<proteinExistence type="predicted"/>
<keyword evidence="1" id="KW-0472">Membrane</keyword>
<comment type="caution">
    <text evidence="2">The sequence shown here is derived from an EMBL/GenBank/DDBJ whole genome shotgun (WGS) entry which is preliminary data.</text>
</comment>
<dbReference type="Proteomes" id="UP000824211">
    <property type="component" value="Unassembled WGS sequence"/>
</dbReference>
<evidence type="ECO:0000313" key="3">
    <source>
        <dbReference type="Proteomes" id="UP000824211"/>
    </source>
</evidence>
<organism evidence="2 3">
    <name type="scientific">Candidatus Faecalibacterium faecipullorum</name>
    <dbReference type="NCBI Taxonomy" id="2838578"/>
    <lineage>
        <taxon>Bacteria</taxon>
        <taxon>Bacillati</taxon>
        <taxon>Bacillota</taxon>
        <taxon>Clostridia</taxon>
        <taxon>Eubacteriales</taxon>
        <taxon>Oscillospiraceae</taxon>
        <taxon>Faecalibacterium</taxon>
    </lineage>
</organism>